<dbReference type="EMBL" id="GL379815">
    <property type="protein sequence ID" value="EGT45303.1"/>
    <property type="molecule type" value="Genomic_DNA"/>
</dbReference>
<reference evidence="3" key="1">
    <citation type="submission" date="2011-07" db="EMBL/GenBank/DDBJ databases">
        <authorList>
            <consortium name="Caenorhabditis brenneri Sequencing and Analysis Consortium"/>
            <person name="Wilson R.K."/>
        </authorList>
    </citation>
    <scope>NUCLEOTIDE SEQUENCE [LARGE SCALE GENOMIC DNA]</scope>
    <source>
        <strain evidence="3">PB2801</strain>
    </source>
</reference>
<accession>G0MVW6</accession>
<evidence type="ECO:0000313" key="3">
    <source>
        <dbReference type="Proteomes" id="UP000008068"/>
    </source>
</evidence>
<dbReference type="OMA" id="KAAICHR"/>
<dbReference type="PROSITE" id="PS50097">
    <property type="entry name" value="BTB"/>
    <property type="match status" value="1"/>
</dbReference>
<gene>
    <name evidence="2" type="ORF">CAEBREN_20144</name>
</gene>
<dbReference type="PANTHER" id="PTHR22744:SF14">
    <property type="entry name" value="BTB DOMAIN-CONTAINING PROTEIN-RELATED"/>
    <property type="match status" value="1"/>
</dbReference>
<dbReference type="Proteomes" id="UP000008068">
    <property type="component" value="Unassembled WGS sequence"/>
</dbReference>
<dbReference type="PANTHER" id="PTHR22744">
    <property type="entry name" value="HELIX LOOP HELIX PROTEIN 21-RELATED"/>
    <property type="match status" value="1"/>
</dbReference>
<dbReference type="eggNOG" id="ENOG502TJN6">
    <property type="taxonomic scope" value="Eukaryota"/>
</dbReference>
<sequence>MTETPEPSIYESTFAKTDKTDAVLVVDGKKLHVNKALLSYHSDYFSALFDSENSGEDPVEIQIADVEFEDFATFLSLVMHNPLKVTESNAERLLALGEQYQIPGSKRHVELFLIRIEKEKMEKIRLADRYEMKDLLTNGVLQFKTAIEFKNLRKNEIYQALSDAAKAAICHRFLDLYDNRR</sequence>
<dbReference type="SUPFAM" id="SSF54695">
    <property type="entry name" value="POZ domain"/>
    <property type="match status" value="1"/>
</dbReference>
<dbReference type="InParanoid" id="G0MVW6"/>
<dbReference type="InterPro" id="IPR011333">
    <property type="entry name" value="SKP1/BTB/POZ_sf"/>
</dbReference>
<dbReference type="InterPro" id="IPR000210">
    <property type="entry name" value="BTB/POZ_dom"/>
</dbReference>
<dbReference type="SMART" id="SM00225">
    <property type="entry name" value="BTB"/>
    <property type="match status" value="1"/>
</dbReference>
<feature type="domain" description="BTB" evidence="1">
    <location>
        <begin position="20"/>
        <end position="87"/>
    </location>
</feature>
<protein>
    <recommendedName>
        <fullName evidence="1">BTB domain-containing protein</fullName>
    </recommendedName>
</protein>
<evidence type="ECO:0000259" key="1">
    <source>
        <dbReference type="PROSITE" id="PS50097"/>
    </source>
</evidence>
<dbReference type="CDD" id="cd18186">
    <property type="entry name" value="BTB_POZ_ZBTB_KLHL-like"/>
    <property type="match status" value="1"/>
</dbReference>
<dbReference type="STRING" id="135651.G0MVW6"/>
<dbReference type="Gene3D" id="3.30.710.10">
    <property type="entry name" value="Potassium Channel Kv1.1, Chain A"/>
    <property type="match status" value="1"/>
</dbReference>
<organism evidence="3">
    <name type="scientific">Caenorhabditis brenneri</name>
    <name type="common">Nematode worm</name>
    <dbReference type="NCBI Taxonomy" id="135651"/>
    <lineage>
        <taxon>Eukaryota</taxon>
        <taxon>Metazoa</taxon>
        <taxon>Ecdysozoa</taxon>
        <taxon>Nematoda</taxon>
        <taxon>Chromadorea</taxon>
        <taxon>Rhabditida</taxon>
        <taxon>Rhabditina</taxon>
        <taxon>Rhabditomorpha</taxon>
        <taxon>Rhabditoidea</taxon>
        <taxon>Rhabditidae</taxon>
        <taxon>Peloderinae</taxon>
        <taxon>Caenorhabditis</taxon>
    </lineage>
</organism>
<dbReference type="HOGENOM" id="CLU_036654_2_1_1"/>
<dbReference type="OrthoDB" id="288452at2759"/>
<dbReference type="AlphaFoldDB" id="G0MVW6"/>
<evidence type="ECO:0000313" key="2">
    <source>
        <dbReference type="EMBL" id="EGT45303.1"/>
    </source>
</evidence>
<name>G0MVW6_CAEBE</name>
<keyword evidence="3" id="KW-1185">Reference proteome</keyword>
<proteinExistence type="predicted"/>
<dbReference type="Pfam" id="PF00651">
    <property type="entry name" value="BTB"/>
    <property type="match status" value="1"/>
</dbReference>